<dbReference type="AlphaFoldDB" id="K1W8W3"/>
<accession>K1W8W3</accession>
<dbReference type="HOGENOM" id="CLU_1807587_0_0_1"/>
<dbReference type="EMBL" id="AMBO01000140">
    <property type="protein sequence ID" value="EKD05248.1"/>
    <property type="molecule type" value="Genomic_DNA"/>
</dbReference>
<proteinExistence type="predicted"/>
<keyword evidence="2" id="KW-1185">Reference proteome</keyword>
<sequence length="143" mass="15506">MKLTASASKDLRPTWQAHDETVVSYRPGYSSIPTLPGELCIEVFPLSSPLFTFAVTLNWIADDSVLGILGIAHSSSLSAVRLRTHFGKPSGLLAHELEVSYITAEPRRELNGLTTTAGQLATVQQKPTKSFARWVSAANVRAI</sequence>
<name>K1W8W3_TRIAC</name>
<reference evidence="1 2" key="1">
    <citation type="journal article" date="2012" name="Eukaryot. Cell">
        <title>Genome sequence of the Trichosporon asahii environmental strain CBS 8904.</title>
        <authorList>
            <person name="Yang R.Y."/>
            <person name="Li H.T."/>
            <person name="Zhu H."/>
            <person name="Zhou G.P."/>
            <person name="Wang M."/>
            <person name="Wang L."/>
        </authorList>
    </citation>
    <scope>NUCLEOTIDE SEQUENCE [LARGE SCALE GENOMIC DNA]</scope>
    <source>
        <strain evidence="1 2">CBS 8904</strain>
    </source>
</reference>
<gene>
    <name evidence="1" type="ORF">A1Q2_00478</name>
</gene>
<dbReference type="Proteomes" id="UP000006757">
    <property type="component" value="Unassembled WGS sequence"/>
</dbReference>
<protein>
    <submittedName>
        <fullName evidence="1">Uncharacterized protein</fullName>
    </submittedName>
</protein>
<dbReference type="InParanoid" id="K1W8W3"/>
<evidence type="ECO:0000313" key="2">
    <source>
        <dbReference type="Proteomes" id="UP000006757"/>
    </source>
</evidence>
<organism evidence="1 2">
    <name type="scientific">Trichosporon asahii var. asahii (strain CBS 8904)</name>
    <name type="common">Yeast</name>
    <dbReference type="NCBI Taxonomy" id="1220162"/>
    <lineage>
        <taxon>Eukaryota</taxon>
        <taxon>Fungi</taxon>
        <taxon>Dikarya</taxon>
        <taxon>Basidiomycota</taxon>
        <taxon>Agaricomycotina</taxon>
        <taxon>Tremellomycetes</taxon>
        <taxon>Trichosporonales</taxon>
        <taxon>Trichosporonaceae</taxon>
        <taxon>Trichosporon</taxon>
    </lineage>
</organism>
<comment type="caution">
    <text evidence="1">The sequence shown here is derived from an EMBL/GenBank/DDBJ whole genome shotgun (WGS) entry which is preliminary data.</text>
</comment>
<evidence type="ECO:0000313" key="1">
    <source>
        <dbReference type="EMBL" id="EKD05248.1"/>
    </source>
</evidence>